<dbReference type="AlphaFoldDB" id="A0A2S5JLA1"/>
<dbReference type="PROSITE" id="PS50956">
    <property type="entry name" value="HTH_ASNC_2"/>
    <property type="match status" value="1"/>
</dbReference>
<organism evidence="5 6">
    <name type="scientific">Albidovulum inexpectatum</name>
    <dbReference type="NCBI Taxonomy" id="196587"/>
    <lineage>
        <taxon>Bacteria</taxon>
        <taxon>Pseudomonadati</taxon>
        <taxon>Pseudomonadota</taxon>
        <taxon>Alphaproteobacteria</taxon>
        <taxon>Rhodobacterales</taxon>
        <taxon>Paracoccaceae</taxon>
        <taxon>Albidovulum</taxon>
    </lineage>
</organism>
<dbReference type="SMART" id="SM00344">
    <property type="entry name" value="HTH_ASNC"/>
    <property type="match status" value="1"/>
</dbReference>
<evidence type="ECO:0000313" key="5">
    <source>
        <dbReference type="EMBL" id="PPB82212.1"/>
    </source>
</evidence>
<dbReference type="RefSeq" id="WP_104068793.1">
    <property type="nucleotide sequence ID" value="NZ_PRDS01000001.1"/>
</dbReference>
<sequence>MDAIDRRILTALQRDGRMSITELAAEVGLSPTPCARRLARLERDGLIQGYGARVDQAQLGLPVSVFVWVELETQTREAIDAFERAVRAFDRVMECHLMTGSRDILMRVVAADLSDFDRFLEERLMRVPGIRSLRSSFALRTMVRRHVLPVS</sequence>
<dbReference type="InterPro" id="IPR000485">
    <property type="entry name" value="AsnC-type_HTH_dom"/>
</dbReference>
<dbReference type="GO" id="GO:0005829">
    <property type="term" value="C:cytosol"/>
    <property type="evidence" value="ECO:0007669"/>
    <property type="project" value="TreeGrafter"/>
</dbReference>
<dbReference type="FunFam" id="1.10.10.10:FF:000186">
    <property type="entry name" value="AsnC family transcriptional regulator"/>
    <property type="match status" value="1"/>
</dbReference>
<keyword evidence="1" id="KW-0805">Transcription regulation</keyword>
<keyword evidence="6" id="KW-1185">Reference proteome</keyword>
<dbReference type="InterPro" id="IPR019887">
    <property type="entry name" value="Tscrpt_reg_AsnC/Lrp_C"/>
</dbReference>
<dbReference type="CDD" id="cd00090">
    <property type="entry name" value="HTH_ARSR"/>
    <property type="match status" value="1"/>
</dbReference>
<dbReference type="InterPro" id="IPR011008">
    <property type="entry name" value="Dimeric_a/b-barrel"/>
</dbReference>
<dbReference type="PANTHER" id="PTHR30154">
    <property type="entry name" value="LEUCINE-RESPONSIVE REGULATORY PROTEIN"/>
    <property type="match status" value="1"/>
</dbReference>
<dbReference type="Gene3D" id="1.10.10.10">
    <property type="entry name" value="Winged helix-like DNA-binding domain superfamily/Winged helix DNA-binding domain"/>
    <property type="match status" value="1"/>
</dbReference>
<dbReference type="PROSITE" id="PS00519">
    <property type="entry name" value="HTH_ASNC_1"/>
    <property type="match status" value="1"/>
</dbReference>
<dbReference type="Gene3D" id="3.30.70.920">
    <property type="match status" value="1"/>
</dbReference>
<keyword evidence="3" id="KW-0804">Transcription</keyword>
<evidence type="ECO:0000259" key="4">
    <source>
        <dbReference type="PROSITE" id="PS50956"/>
    </source>
</evidence>
<dbReference type="InterPro" id="IPR019888">
    <property type="entry name" value="Tscrpt_reg_AsnC-like"/>
</dbReference>
<dbReference type="GO" id="GO:0006355">
    <property type="term" value="P:regulation of DNA-templated transcription"/>
    <property type="evidence" value="ECO:0007669"/>
    <property type="project" value="UniProtKB-ARBA"/>
</dbReference>
<dbReference type="Pfam" id="PF13412">
    <property type="entry name" value="HTH_24"/>
    <property type="match status" value="1"/>
</dbReference>
<accession>A0A2S5JLA1</accession>
<proteinExistence type="predicted"/>
<dbReference type="OrthoDB" id="9803143at2"/>
<comment type="caution">
    <text evidence="5">The sequence shown here is derived from an EMBL/GenBank/DDBJ whole genome shotgun (WGS) entry which is preliminary data.</text>
</comment>
<dbReference type="PRINTS" id="PR00033">
    <property type="entry name" value="HTHASNC"/>
</dbReference>
<dbReference type="PANTHER" id="PTHR30154:SF34">
    <property type="entry name" value="TRANSCRIPTIONAL REGULATOR AZLB"/>
    <property type="match status" value="1"/>
</dbReference>
<keyword evidence="2" id="KW-0238">DNA-binding</keyword>
<evidence type="ECO:0000256" key="2">
    <source>
        <dbReference type="ARBA" id="ARBA00023125"/>
    </source>
</evidence>
<feature type="domain" description="HTH asnC-type" evidence="4">
    <location>
        <begin position="1"/>
        <end position="62"/>
    </location>
</feature>
<protein>
    <submittedName>
        <fullName evidence="5">Lrp/AsnC family leucine-responsive transcriptional regulator</fullName>
    </submittedName>
</protein>
<dbReference type="InterPro" id="IPR036390">
    <property type="entry name" value="WH_DNA-bd_sf"/>
</dbReference>
<evidence type="ECO:0000256" key="1">
    <source>
        <dbReference type="ARBA" id="ARBA00023015"/>
    </source>
</evidence>
<name>A0A2S5JLA1_9RHOB</name>
<dbReference type="InterPro" id="IPR019885">
    <property type="entry name" value="Tscrpt_reg_HTH_AsnC-type_CS"/>
</dbReference>
<dbReference type="GO" id="GO:0043565">
    <property type="term" value="F:sequence-specific DNA binding"/>
    <property type="evidence" value="ECO:0007669"/>
    <property type="project" value="InterPro"/>
</dbReference>
<evidence type="ECO:0000313" key="6">
    <source>
        <dbReference type="Proteomes" id="UP000239736"/>
    </source>
</evidence>
<dbReference type="Proteomes" id="UP000239736">
    <property type="component" value="Unassembled WGS sequence"/>
</dbReference>
<dbReference type="GO" id="GO:0043200">
    <property type="term" value="P:response to amino acid"/>
    <property type="evidence" value="ECO:0007669"/>
    <property type="project" value="TreeGrafter"/>
</dbReference>
<dbReference type="Pfam" id="PF01037">
    <property type="entry name" value="AsnC_trans_reg"/>
    <property type="match status" value="1"/>
</dbReference>
<evidence type="ECO:0000256" key="3">
    <source>
        <dbReference type="ARBA" id="ARBA00023163"/>
    </source>
</evidence>
<dbReference type="SUPFAM" id="SSF46785">
    <property type="entry name" value="Winged helix' DNA-binding domain"/>
    <property type="match status" value="1"/>
</dbReference>
<dbReference type="InterPro" id="IPR011991">
    <property type="entry name" value="ArsR-like_HTH"/>
</dbReference>
<dbReference type="EMBL" id="PRDS01000001">
    <property type="protein sequence ID" value="PPB82212.1"/>
    <property type="molecule type" value="Genomic_DNA"/>
</dbReference>
<dbReference type="SUPFAM" id="SSF54909">
    <property type="entry name" value="Dimeric alpha+beta barrel"/>
    <property type="match status" value="1"/>
</dbReference>
<gene>
    <name evidence="5" type="ORF">LV82_00137</name>
</gene>
<dbReference type="InterPro" id="IPR036388">
    <property type="entry name" value="WH-like_DNA-bd_sf"/>
</dbReference>
<reference evidence="5 6" key="1">
    <citation type="submission" date="2018-01" db="EMBL/GenBank/DDBJ databases">
        <title>Genomic Encyclopedia of Archaeal and Bacterial Type Strains, Phase II (KMG-II): from individual species to whole genera.</title>
        <authorList>
            <person name="Goeker M."/>
        </authorList>
    </citation>
    <scope>NUCLEOTIDE SEQUENCE [LARGE SCALE GENOMIC DNA]</scope>
    <source>
        <strain evidence="5 6">DSM 12048</strain>
    </source>
</reference>